<dbReference type="HOGENOM" id="CLU_049636_1_0_1"/>
<proteinExistence type="predicted"/>
<sequence length="323" mass="35144">MASLGKLTNAFLQASQETTITLANLNFNFALIKYDAPEEYKGLGESLSTRRKIAAEDGSIHITARKLTSLFRSIIPSVPNLIKAYGIRASEIAALPFLNPQGSARQGIFADHVGADGTSIWASATSGKDAVTIHLLACMLARIWKREQAIPIWMEFVEQRKALLQTSIAEADGQFQVDDLAATRIELSRSELDEWDSSARAWLQTADAGQKLPQTQLRLIVDNISLPVSTSRNIYTAITDAWTSAMRTLESLIKGAPQRIDNGAVLLGLSAWHLYPDILLAGTNQLVTQSDPLVSSGGVITVGLRNKNEDSKGVVWSLPSRTT</sequence>
<dbReference type="OrthoDB" id="5354164at2759"/>
<organism evidence="1">
    <name type="scientific">Fusarium oxysporum f. sp. vasinfectum 25433</name>
    <dbReference type="NCBI Taxonomy" id="1089449"/>
    <lineage>
        <taxon>Eukaryota</taxon>
        <taxon>Fungi</taxon>
        <taxon>Dikarya</taxon>
        <taxon>Ascomycota</taxon>
        <taxon>Pezizomycotina</taxon>
        <taxon>Sordariomycetes</taxon>
        <taxon>Hypocreomycetidae</taxon>
        <taxon>Hypocreales</taxon>
        <taxon>Nectriaceae</taxon>
        <taxon>Fusarium</taxon>
        <taxon>Fusarium oxysporum species complex</taxon>
    </lineage>
</organism>
<gene>
    <name evidence="1" type="ORF">FOTG_18958</name>
</gene>
<dbReference type="Proteomes" id="UP000030701">
    <property type="component" value="Unassembled WGS sequence"/>
</dbReference>
<accession>X0KGA7</accession>
<reference evidence="1" key="2">
    <citation type="submission" date="2012-05" db="EMBL/GenBank/DDBJ databases">
        <title>The Genome Annotation of Fusarium oxysporum Cotton.</title>
        <authorList>
            <consortium name="The Broad Institute Genomics Platform"/>
            <person name="Ma L.-J."/>
            <person name="Corby-Kistler H."/>
            <person name="Broz K."/>
            <person name="Gale L.R."/>
            <person name="Jonkers W."/>
            <person name="O'Donnell K."/>
            <person name="Ploetz R."/>
            <person name="Steinberg C."/>
            <person name="Schwartz D.C."/>
            <person name="VanEtten H."/>
            <person name="Zhou S."/>
            <person name="Young S.K."/>
            <person name="Zeng Q."/>
            <person name="Gargeya S."/>
            <person name="Fitzgerald M."/>
            <person name="Abouelleil A."/>
            <person name="Alvarado L."/>
            <person name="Chapman S.B."/>
            <person name="Gainer-Dewar J."/>
            <person name="Goldberg J."/>
            <person name="Griggs A."/>
            <person name="Gujja S."/>
            <person name="Hansen M."/>
            <person name="Howarth C."/>
            <person name="Imamovic A."/>
            <person name="Ireland A."/>
            <person name="Larimer J."/>
            <person name="McCowan C."/>
            <person name="Murphy C."/>
            <person name="Pearson M."/>
            <person name="Poon T.W."/>
            <person name="Priest M."/>
            <person name="Roberts A."/>
            <person name="Saif S."/>
            <person name="Shea T."/>
            <person name="Sykes S."/>
            <person name="Wortman J."/>
            <person name="Nusbaum C."/>
            <person name="Birren B."/>
        </authorList>
    </citation>
    <scope>NUCLEOTIDE SEQUENCE</scope>
    <source>
        <strain evidence="1">25433</strain>
    </source>
</reference>
<protein>
    <submittedName>
        <fullName evidence="1">Uncharacterized protein</fullName>
    </submittedName>
</protein>
<dbReference type="AlphaFoldDB" id="X0KGA7"/>
<name>X0KGA7_FUSOX</name>
<reference evidence="1" key="1">
    <citation type="submission" date="2011-11" db="EMBL/GenBank/DDBJ databases">
        <title>The Genome Sequence of Fusarium oxysporum Cotton.</title>
        <authorList>
            <consortium name="The Broad Institute Genome Sequencing Platform"/>
            <person name="Ma L.-J."/>
            <person name="Gale L.R."/>
            <person name="Schwartz D.C."/>
            <person name="Zhou S."/>
            <person name="Corby-Kistler H."/>
            <person name="Young S.K."/>
            <person name="Zeng Q."/>
            <person name="Gargeya S."/>
            <person name="Fitzgerald M."/>
            <person name="Haas B."/>
            <person name="Abouelleil A."/>
            <person name="Alvarado L."/>
            <person name="Arachchi H.M."/>
            <person name="Berlin A."/>
            <person name="Brown A."/>
            <person name="Chapman S.B."/>
            <person name="Chen Z."/>
            <person name="Dunbar C."/>
            <person name="Freedman E."/>
            <person name="Gearin G."/>
            <person name="Goldberg J."/>
            <person name="Griggs A."/>
            <person name="Gujja S."/>
            <person name="Heiman D."/>
            <person name="Howarth C."/>
            <person name="Larson L."/>
            <person name="Lui A."/>
            <person name="MacDonald P.J.P."/>
            <person name="Montmayeur A."/>
            <person name="Murphy C."/>
            <person name="Neiman D."/>
            <person name="Pearson M."/>
            <person name="Priest M."/>
            <person name="Roberts A."/>
            <person name="Saif S."/>
            <person name="Shea T."/>
            <person name="Shenoy N."/>
            <person name="Sisk P."/>
            <person name="Stolte C."/>
            <person name="Sykes S."/>
            <person name="Wortman J."/>
            <person name="Nusbaum C."/>
            <person name="Birren B."/>
        </authorList>
    </citation>
    <scope>NUCLEOTIDE SEQUENCE [LARGE SCALE GENOMIC DNA]</scope>
    <source>
        <strain evidence="1">25433</strain>
    </source>
</reference>
<evidence type="ECO:0000313" key="1">
    <source>
        <dbReference type="EMBL" id="EXM12543.1"/>
    </source>
</evidence>
<dbReference type="EMBL" id="JH658260">
    <property type="protein sequence ID" value="EXM12543.1"/>
    <property type="molecule type" value="Genomic_DNA"/>
</dbReference>